<dbReference type="SMR" id="A0A251UJP3"/>
<evidence type="ECO:0000256" key="5">
    <source>
        <dbReference type="ARBA" id="ARBA00023163"/>
    </source>
</evidence>
<dbReference type="Gramene" id="mRNA:HanXRQr2_Chr06g0264661">
    <property type="protein sequence ID" value="mRNA:HanXRQr2_Chr06g0264661"/>
    <property type="gene ID" value="HanXRQr2_Chr06g0264661"/>
</dbReference>
<dbReference type="InterPro" id="IPR053793">
    <property type="entry name" value="PB1-like"/>
</dbReference>
<dbReference type="Gene3D" id="3.10.20.90">
    <property type="entry name" value="Phosphatidylinositol 3-kinase Catalytic Subunit, Chain A, domain 1"/>
    <property type="match status" value="1"/>
</dbReference>
<dbReference type="Proteomes" id="UP000215914">
    <property type="component" value="Chromosome 6"/>
</dbReference>
<evidence type="ECO:0000313" key="12">
    <source>
        <dbReference type="Proteomes" id="UP000215914"/>
    </source>
</evidence>
<evidence type="ECO:0000313" key="11">
    <source>
        <dbReference type="EMBL" id="OTG23263.1"/>
    </source>
</evidence>
<evidence type="ECO:0000256" key="3">
    <source>
        <dbReference type="ARBA" id="ARBA00022491"/>
    </source>
</evidence>
<dbReference type="STRING" id="4232.A0A251UJP3"/>
<organism evidence="11 12">
    <name type="scientific">Helianthus annuus</name>
    <name type="common">Common sunflower</name>
    <dbReference type="NCBI Taxonomy" id="4232"/>
    <lineage>
        <taxon>Eukaryota</taxon>
        <taxon>Viridiplantae</taxon>
        <taxon>Streptophyta</taxon>
        <taxon>Embryophyta</taxon>
        <taxon>Tracheophyta</taxon>
        <taxon>Spermatophyta</taxon>
        <taxon>Magnoliopsida</taxon>
        <taxon>eudicotyledons</taxon>
        <taxon>Gunneridae</taxon>
        <taxon>Pentapetalae</taxon>
        <taxon>asterids</taxon>
        <taxon>campanulids</taxon>
        <taxon>Asterales</taxon>
        <taxon>Asteraceae</taxon>
        <taxon>Asteroideae</taxon>
        <taxon>Heliantheae alliance</taxon>
        <taxon>Heliantheae</taxon>
        <taxon>Helianthus</taxon>
    </lineage>
</organism>
<dbReference type="GO" id="GO:0009734">
    <property type="term" value="P:auxin-activated signaling pathway"/>
    <property type="evidence" value="ECO:0007669"/>
    <property type="project" value="UniProtKB-UniRule"/>
</dbReference>
<dbReference type="OMA" id="KVHMEGI"/>
<evidence type="ECO:0000313" key="10">
    <source>
        <dbReference type="EMBL" id="KAF5802874.1"/>
    </source>
</evidence>
<dbReference type="SUPFAM" id="SSF54277">
    <property type="entry name" value="CAD &amp; PB1 domains"/>
    <property type="match status" value="1"/>
</dbReference>
<sequence length="228" mass="25748">MVLSVSSFFAKRMELHLSLAISSSSSSASSCSSRFDPNYNINYTHEHSNKRKHDDYDDDDNDQTMPLLVWGNFCCNKSHLIIEEHQDHDGDDEVQSNYVFVHRRNEYDGGAIGWPPMKSCTENLCQLTMGNGDGVIGWPPVKLCRKKHCQLKMGTEDGGGGGRSKSTYYKVHMEGIEIARKVDLNLHQSYQTLVPTLANMFGKCFEDVKLTYQDQEGDWLLAGDVPWG</sequence>
<comment type="similarity">
    <text evidence="2 8">Belongs to the Aux/IAA family.</text>
</comment>
<keyword evidence="4 8" id="KW-0805">Transcription regulation</keyword>
<reference evidence="10" key="3">
    <citation type="submission" date="2020-06" db="EMBL/GenBank/DDBJ databases">
        <title>Helianthus annuus Genome sequencing and assembly Release 2.</title>
        <authorList>
            <person name="Gouzy J."/>
            <person name="Langlade N."/>
            <person name="Munos S."/>
        </authorList>
    </citation>
    <scope>NUCLEOTIDE SEQUENCE</scope>
    <source>
        <tissue evidence="10">Leaves</tissue>
    </source>
</reference>
<dbReference type="Pfam" id="PF02309">
    <property type="entry name" value="AUX_IAA"/>
    <property type="match status" value="2"/>
</dbReference>
<reference evidence="11" key="2">
    <citation type="submission" date="2017-02" db="EMBL/GenBank/DDBJ databases">
        <title>Sunflower complete genome.</title>
        <authorList>
            <person name="Langlade N."/>
            <person name="Munos S."/>
        </authorList>
    </citation>
    <scope>NUCLEOTIDE SEQUENCE [LARGE SCALE GENOMIC DNA]</scope>
    <source>
        <tissue evidence="11">Leaves</tissue>
    </source>
</reference>
<dbReference type="GO" id="GO:0006355">
    <property type="term" value="P:regulation of DNA-templated transcription"/>
    <property type="evidence" value="ECO:0007669"/>
    <property type="project" value="InterPro"/>
</dbReference>
<keyword evidence="6 8" id="KW-0539">Nucleus</keyword>
<dbReference type="EMBL" id="CM007895">
    <property type="protein sequence ID" value="OTG23263.1"/>
    <property type="molecule type" value="Genomic_DNA"/>
</dbReference>
<comment type="function">
    <text evidence="8">Aux/IAA proteins are short-lived transcriptional factors that function as repressors of early auxin response genes at low auxin concentrations.</text>
</comment>
<evidence type="ECO:0000256" key="8">
    <source>
        <dbReference type="RuleBase" id="RU004549"/>
    </source>
</evidence>
<comment type="subunit">
    <text evidence="8">Homodimers and heterodimers.</text>
</comment>
<feature type="domain" description="PB1" evidence="9">
    <location>
        <begin position="166"/>
        <end position="228"/>
    </location>
</feature>
<dbReference type="EMBL" id="MNCJ02000321">
    <property type="protein sequence ID" value="KAF5802874.1"/>
    <property type="molecule type" value="Genomic_DNA"/>
</dbReference>
<dbReference type="InParanoid" id="A0A251UJP3"/>
<reference evidence="10 12" key="1">
    <citation type="journal article" date="2017" name="Nature">
        <title>The sunflower genome provides insights into oil metabolism, flowering and Asterid evolution.</title>
        <authorList>
            <person name="Badouin H."/>
            <person name="Gouzy J."/>
            <person name="Grassa C.J."/>
            <person name="Murat F."/>
            <person name="Staton S.E."/>
            <person name="Cottret L."/>
            <person name="Lelandais-Briere C."/>
            <person name="Owens G.L."/>
            <person name="Carrere S."/>
            <person name="Mayjonade B."/>
            <person name="Legrand L."/>
            <person name="Gill N."/>
            <person name="Kane N.C."/>
            <person name="Bowers J.E."/>
            <person name="Hubner S."/>
            <person name="Bellec A."/>
            <person name="Berard A."/>
            <person name="Berges H."/>
            <person name="Blanchet N."/>
            <person name="Boniface M.C."/>
            <person name="Brunel D."/>
            <person name="Catrice O."/>
            <person name="Chaidir N."/>
            <person name="Claudel C."/>
            <person name="Donnadieu C."/>
            <person name="Faraut T."/>
            <person name="Fievet G."/>
            <person name="Helmstetter N."/>
            <person name="King M."/>
            <person name="Knapp S.J."/>
            <person name="Lai Z."/>
            <person name="Le Paslier M.C."/>
            <person name="Lippi Y."/>
            <person name="Lorenzon L."/>
            <person name="Mandel J.R."/>
            <person name="Marage G."/>
            <person name="Marchand G."/>
            <person name="Marquand E."/>
            <person name="Bret-Mestries E."/>
            <person name="Morien E."/>
            <person name="Nambeesan S."/>
            <person name="Nguyen T."/>
            <person name="Pegot-Espagnet P."/>
            <person name="Pouilly N."/>
            <person name="Raftis F."/>
            <person name="Sallet E."/>
            <person name="Schiex T."/>
            <person name="Thomas J."/>
            <person name="Vandecasteele C."/>
            <person name="Vares D."/>
            <person name="Vear F."/>
            <person name="Vautrin S."/>
            <person name="Crespi M."/>
            <person name="Mangin B."/>
            <person name="Burke J.M."/>
            <person name="Salse J."/>
            <person name="Munos S."/>
            <person name="Vincourt P."/>
            <person name="Rieseberg L.H."/>
            <person name="Langlade N.B."/>
        </authorList>
    </citation>
    <scope>NUCLEOTIDE SEQUENCE [LARGE SCALE GENOMIC DNA]</scope>
    <source>
        <strain evidence="12">cv. SF193</strain>
        <tissue evidence="10">Leaves</tissue>
    </source>
</reference>
<dbReference type="InterPro" id="IPR003311">
    <property type="entry name" value="AUX_IAA"/>
</dbReference>
<accession>A0A251UJP3</accession>
<gene>
    <name evidence="11" type="ORF">HannXRQ_Chr06g0180481</name>
    <name evidence="10" type="ORF">HanXRQr2_Chr06g0264661</name>
</gene>
<keyword evidence="3 8" id="KW-0678">Repressor</keyword>
<dbReference type="PROSITE" id="PS51745">
    <property type="entry name" value="PB1"/>
    <property type="match status" value="1"/>
</dbReference>
<name>A0A251UJP3_HELAN</name>
<evidence type="ECO:0000256" key="7">
    <source>
        <dbReference type="ARBA" id="ARBA00023294"/>
    </source>
</evidence>
<evidence type="ECO:0000256" key="1">
    <source>
        <dbReference type="ARBA" id="ARBA00004123"/>
    </source>
</evidence>
<proteinExistence type="inferred from homology"/>
<protein>
    <recommendedName>
        <fullName evidence="8">Auxin-responsive protein</fullName>
    </recommendedName>
</protein>
<dbReference type="AlphaFoldDB" id="A0A251UJP3"/>
<comment type="subcellular location">
    <subcellularLocation>
        <location evidence="1 8">Nucleus</location>
    </subcellularLocation>
</comment>
<dbReference type="PANTHER" id="PTHR31734:SF189">
    <property type="entry name" value="AUXIN-RESPONSIVE PROTEIN"/>
    <property type="match status" value="1"/>
</dbReference>
<keyword evidence="12" id="KW-1185">Reference proteome</keyword>
<keyword evidence="5 8" id="KW-0804">Transcription</keyword>
<dbReference type="PANTHER" id="PTHR31734">
    <property type="entry name" value="AUXIN-RESPONSIVE PROTEIN IAA17"/>
    <property type="match status" value="1"/>
</dbReference>
<evidence type="ECO:0000256" key="4">
    <source>
        <dbReference type="ARBA" id="ARBA00023015"/>
    </source>
</evidence>
<evidence type="ECO:0000256" key="2">
    <source>
        <dbReference type="ARBA" id="ARBA00006728"/>
    </source>
</evidence>
<evidence type="ECO:0000259" key="9">
    <source>
        <dbReference type="PROSITE" id="PS51745"/>
    </source>
</evidence>
<keyword evidence="7 8" id="KW-0927">Auxin signaling pathway</keyword>
<dbReference type="InterPro" id="IPR033389">
    <property type="entry name" value="AUX/IAA_dom"/>
</dbReference>
<dbReference type="GO" id="GO:0005634">
    <property type="term" value="C:nucleus"/>
    <property type="evidence" value="ECO:0007669"/>
    <property type="project" value="UniProtKB-SubCell"/>
</dbReference>
<evidence type="ECO:0000256" key="6">
    <source>
        <dbReference type="ARBA" id="ARBA00023242"/>
    </source>
</evidence>
<dbReference type="FunCoup" id="A0A251UJP3">
    <property type="interactions" value="322"/>
</dbReference>